<evidence type="ECO:0000313" key="2">
    <source>
        <dbReference type="Proteomes" id="UP001620626"/>
    </source>
</evidence>
<comment type="caution">
    <text evidence="1">The sequence shown here is derived from an EMBL/GenBank/DDBJ whole genome shotgun (WGS) entry which is preliminary data.</text>
</comment>
<gene>
    <name evidence="1" type="ORF">niasHT_001077</name>
</gene>
<evidence type="ECO:0000313" key="1">
    <source>
        <dbReference type="EMBL" id="KAL3124874.1"/>
    </source>
</evidence>
<dbReference type="InterPro" id="IPR043136">
    <property type="entry name" value="B30.2/SPRY_sf"/>
</dbReference>
<name>A0ABD2MBG6_9BILA</name>
<dbReference type="EMBL" id="JBICBT010000059">
    <property type="protein sequence ID" value="KAL3124874.1"/>
    <property type="molecule type" value="Genomic_DNA"/>
</dbReference>
<sequence>MGEQRTSKRIKKVKGFNVKPLPIFRVRALSRKLRMIDFVNPNEKWPFTLGRGFTAEDKVPISDAKIAADKAVSADIKMTNQMSLYYDDLFSAGTSGQSKTAAGSSRDNANAIDGTPSLDVGDVVGCGVNRVGGRITYTLNGKHLGM</sequence>
<reference evidence="1 2" key="1">
    <citation type="submission" date="2024-10" db="EMBL/GenBank/DDBJ databases">
        <authorList>
            <person name="Kim D."/>
        </authorList>
    </citation>
    <scope>NUCLEOTIDE SEQUENCE [LARGE SCALE GENOMIC DNA]</scope>
    <source>
        <strain evidence="1">BH-2024</strain>
    </source>
</reference>
<accession>A0ABD2MBG6</accession>
<evidence type="ECO:0008006" key="3">
    <source>
        <dbReference type="Google" id="ProtNLM"/>
    </source>
</evidence>
<dbReference type="Proteomes" id="UP001620626">
    <property type="component" value="Unassembled WGS sequence"/>
</dbReference>
<dbReference type="Gene3D" id="2.60.120.920">
    <property type="match status" value="1"/>
</dbReference>
<organism evidence="1 2">
    <name type="scientific">Heterodera trifolii</name>
    <dbReference type="NCBI Taxonomy" id="157864"/>
    <lineage>
        <taxon>Eukaryota</taxon>
        <taxon>Metazoa</taxon>
        <taxon>Ecdysozoa</taxon>
        <taxon>Nematoda</taxon>
        <taxon>Chromadorea</taxon>
        <taxon>Rhabditida</taxon>
        <taxon>Tylenchina</taxon>
        <taxon>Tylenchomorpha</taxon>
        <taxon>Tylenchoidea</taxon>
        <taxon>Heteroderidae</taxon>
        <taxon>Heteroderinae</taxon>
        <taxon>Heterodera</taxon>
    </lineage>
</organism>
<dbReference type="AlphaFoldDB" id="A0ABD2MBG6"/>
<proteinExistence type="predicted"/>
<keyword evidence="2" id="KW-1185">Reference proteome</keyword>
<protein>
    <recommendedName>
        <fullName evidence="3">SPRY domain-containing protein</fullName>
    </recommendedName>
</protein>